<accession>A0ACC8XAY2</accession>
<evidence type="ECO:0000313" key="2">
    <source>
        <dbReference type="Proteomes" id="UP000188605"/>
    </source>
</evidence>
<protein>
    <submittedName>
        <fullName evidence="1">Uncharacterized protein</fullName>
    </submittedName>
</protein>
<dbReference type="Proteomes" id="UP000188605">
    <property type="component" value="Unassembled WGS sequence"/>
</dbReference>
<evidence type="ECO:0000313" key="1">
    <source>
        <dbReference type="EMBL" id="ONI39413.1"/>
    </source>
</evidence>
<sequence length="327" mass="37789">MMNPRENMLRAIKNDNPEYVPNAMNDLVEVKCPVCERPIKEGYDVWGVKWAFEATAEGGTYVESGVKVIHDIENWRNELKVPDLDKVDWTYITQNWGEFPLDLKTMDTENKVIMGLVEMGVFERLYLLFGMEEALMNFMTHPEEMAEIAEIIADYKIDVITRFSKIVKLDMIWYGDDWGTQENLFMPVETWRQCIKPATQRIYNAIKDLGLIVNQHSCGHIEKVFDDMVDMGAEVWNMCQPCNDLGKLKKQLGNRKFCFSGGLDSQFVLNKPGATPDDVRAEVRLRMSQLKGTNGGYIAGPSHEVPYKQDMIDAMYDEINKQKFYKY</sequence>
<dbReference type="EMBL" id="LJDB01000064">
    <property type="protein sequence ID" value="ONI39413.1"/>
    <property type="molecule type" value="Genomic_DNA"/>
</dbReference>
<organism evidence="1 2">
    <name type="scientific">Candidatus Epulonipiscium fishelsonii</name>
    <dbReference type="NCBI Taxonomy" id="77094"/>
    <lineage>
        <taxon>Bacteria</taxon>
        <taxon>Bacillati</taxon>
        <taxon>Bacillota</taxon>
        <taxon>Clostridia</taxon>
        <taxon>Lachnospirales</taxon>
        <taxon>Lachnospiraceae</taxon>
        <taxon>Candidatus Epulonipiscium</taxon>
    </lineage>
</organism>
<reference evidence="1" key="1">
    <citation type="submission" date="2016-08" db="EMBL/GenBank/DDBJ databases">
        <authorList>
            <person name="Ngugi D.K."/>
            <person name="Miyake S."/>
            <person name="Stingl U."/>
        </authorList>
    </citation>
    <scope>NUCLEOTIDE SEQUENCE</scope>
    <source>
        <strain evidence="1">SCG-B11WGA-EpuloA1</strain>
    </source>
</reference>
<proteinExistence type="predicted"/>
<name>A0ACC8XAY2_9FIRM</name>
<gene>
    <name evidence="1" type="ORF">AN396_08390</name>
</gene>
<comment type="caution">
    <text evidence="1">The sequence shown here is derived from an EMBL/GenBank/DDBJ whole genome shotgun (WGS) entry which is preliminary data.</text>
</comment>
<keyword evidence="2" id="KW-1185">Reference proteome</keyword>